<dbReference type="RefSeq" id="WP_184384980.1">
    <property type="nucleotide sequence ID" value="NZ_JACIDJ010000005.1"/>
</dbReference>
<keyword evidence="2" id="KW-1185">Reference proteome</keyword>
<sequence>MSERIFEDRRAALEEAFFARHNEALLRQLREADPAQSTHAALAAASGINDAAVLDRLTGLGIGAQTFAAFALAPLVMVAWADGTLSSEERSAVLSGAHKAGLKAGDVGHKLLEQWLAQPPGAELLAAWKAYAHALVADMPLEQRHALRDVVLGQAEAVADAAGGFLGLGNRVSAVERKLLGELAAVFEG</sequence>
<dbReference type="AlphaFoldDB" id="A0A840AFR0"/>
<dbReference type="EMBL" id="JACIDJ010000005">
    <property type="protein sequence ID" value="MBB3899313.1"/>
    <property type="molecule type" value="Genomic_DNA"/>
</dbReference>
<organism evidence="1 2">
    <name type="scientific">Roseococcus suduntuyensis</name>
    <dbReference type="NCBI Taxonomy" id="455361"/>
    <lineage>
        <taxon>Bacteria</taxon>
        <taxon>Pseudomonadati</taxon>
        <taxon>Pseudomonadota</taxon>
        <taxon>Alphaproteobacteria</taxon>
        <taxon>Acetobacterales</taxon>
        <taxon>Roseomonadaceae</taxon>
        <taxon>Roseococcus</taxon>
    </lineage>
</organism>
<dbReference type="Proteomes" id="UP000553193">
    <property type="component" value="Unassembled WGS sequence"/>
</dbReference>
<evidence type="ECO:0000313" key="1">
    <source>
        <dbReference type="EMBL" id="MBB3899313.1"/>
    </source>
</evidence>
<reference evidence="1 2" key="1">
    <citation type="submission" date="2020-08" db="EMBL/GenBank/DDBJ databases">
        <title>Genomic Encyclopedia of Type Strains, Phase IV (KMG-IV): sequencing the most valuable type-strain genomes for metagenomic binning, comparative biology and taxonomic classification.</title>
        <authorList>
            <person name="Goeker M."/>
        </authorList>
    </citation>
    <scope>NUCLEOTIDE SEQUENCE [LARGE SCALE GENOMIC DNA]</scope>
    <source>
        <strain evidence="1 2">DSM 19979</strain>
    </source>
</reference>
<dbReference type="SUPFAM" id="SSF158682">
    <property type="entry name" value="TerB-like"/>
    <property type="match status" value="1"/>
</dbReference>
<dbReference type="InterPro" id="IPR029024">
    <property type="entry name" value="TerB-like"/>
</dbReference>
<protein>
    <recommendedName>
        <fullName evidence="3">TerB family tellurite resistance protein</fullName>
    </recommendedName>
</protein>
<accession>A0A840AFR0</accession>
<comment type="caution">
    <text evidence="1">The sequence shown here is derived from an EMBL/GenBank/DDBJ whole genome shotgun (WGS) entry which is preliminary data.</text>
</comment>
<evidence type="ECO:0000313" key="2">
    <source>
        <dbReference type="Proteomes" id="UP000553193"/>
    </source>
</evidence>
<gene>
    <name evidence="1" type="ORF">GGQ83_002765</name>
</gene>
<proteinExistence type="predicted"/>
<name>A0A840AFR0_9PROT</name>
<evidence type="ECO:0008006" key="3">
    <source>
        <dbReference type="Google" id="ProtNLM"/>
    </source>
</evidence>